<dbReference type="Proteomes" id="UP000321548">
    <property type="component" value="Unassembled WGS sequence"/>
</dbReference>
<evidence type="ECO:0000313" key="5">
    <source>
        <dbReference type="EMBL" id="TXL67085.1"/>
    </source>
</evidence>
<feature type="repeat" description="ANK" evidence="3">
    <location>
        <begin position="110"/>
        <end position="138"/>
    </location>
</feature>
<dbReference type="PRINTS" id="PR01415">
    <property type="entry name" value="ANKYRIN"/>
</dbReference>
<comment type="caution">
    <text evidence="5">The sequence shown here is derived from an EMBL/GenBank/DDBJ whole genome shotgun (WGS) entry which is preliminary data.</text>
</comment>
<dbReference type="AlphaFoldDB" id="A0A5C8P0H2"/>
<feature type="repeat" description="ANK" evidence="3">
    <location>
        <begin position="173"/>
        <end position="205"/>
    </location>
</feature>
<evidence type="ECO:0000256" key="3">
    <source>
        <dbReference type="PROSITE-ProRule" id="PRU00023"/>
    </source>
</evidence>
<feature type="repeat" description="ANK" evidence="3">
    <location>
        <begin position="140"/>
        <end position="172"/>
    </location>
</feature>
<accession>A0A5C8P0H2</accession>
<feature type="compositionally biased region" description="Basic and acidic residues" evidence="4">
    <location>
        <begin position="303"/>
        <end position="314"/>
    </location>
</feature>
<feature type="region of interest" description="Disordered" evidence="4">
    <location>
        <begin position="237"/>
        <end position="314"/>
    </location>
</feature>
<dbReference type="SUPFAM" id="SSF48403">
    <property type="entry name" value="Ankyrin repeat"/>
    <property type="match status" value="1"/>
</dbReference>
<feature type="compositionally biased region" description="Low complexity" evidence="4">
    <location>
        <begin position="272"/>
        <end position="297"/>
    </location>
</feature>
<dbReference type="Gene3D" id="1.25.40.20">
    <property type="entry name" value="Ankyrin repeat-containing domain"/>
    <property type="match status" value="2"/>
</dbReference>
<keyword evidence="6" id="KW-1185">Reference proteome</keyword>
<dbReference type="InterPro" id="IPR006311">
    <property type="entry name" value="TAT_signal"/>
</dbReference>
<keyword evidence="2 3" id="KW-0040">ANK repeat</keyword>
<organism evidence="5 6">
    <name type="scientific">Zeimonas arvi</name>
    <dbReference type="NCBI Taxonomy" id="2498847"/>
    <lineage>
        <taxon>Bacteria</taxon>
        <taxon>Pseudomonadati</taxon>
        <taxon>Pseudomonadota</taxon>
        <taxon>Betaproteobacteria</taxon>
        <taxon>Burkholderiales</taxon>
        <taxon>Burkholderiaceae</taxon>
        <taxon>Zeimonas</taxon>
    </lineage>
</organism>
<gene>
    <name evidence="5" type="ORF">FHP08_05570</name>
</gene>
<evidence type="ECO:0000256" key="1">
    <source>
        <dbReference type="ARBA" id="ARBA00022737"/>
    </source>
</evidence>
<evidence type="ECO:0000313" key="6">
    <source>
        <dbReference type="Proteomes" id="UP000321548"/>
    </source>
</evidence>
<dbReference type="EMBL" id="VDUY01000002">
    <property type="protein sequence ID" value="TXL67085.1"/>
    <property type="molecule type" value="Genomic_DNA"/>
</dbReference>
<dbReference type="RefSeq" id="WP_147703334.1">
    <property type="nucleotide sequence ID" value="NZ_VDUY01000002.1"/>
</dbReference>
<protein>
    <submittedName>
        <fullName evidence="5">Ankyrin repeat domain-containing protein</fullName>
    </submittedName>
</protein>
<dbReference type="SMART" id="SM00248">
    <property type="entry name" value="ANK"/>
    <property type="match status" value="3"/>
</dbReference>
<dbReference type="InterPro" id="IPR002110">
    <property type="entry name" value="Ankyrin_rpt"/>
</dbReference>
<keyword evidence="1" id="KW-0677">Repeat</keyword>
<evidence type="ECO:0000256" key="4">
    <source>
        <dbReference type="SAM" id="MobiDB-lite"/>
    </source>
</evidence>
<sequence>MNGRRGRRGAAGTALALLLAVACLGGLALAPEAARAQSTRASAAPQDFWDAIRLDDVKAMQTEMLRGASANARHPEHGPAIVVAARERSPKALAYLAQLSGTRIDATNARDETALMLVALQGDLDSVKLLVERGAEVNRPGWTPLHYAAAGGHVPVIAFLLDESAYIDAQSPNRTTPLMMAARQKHTNAVRVLVEAGADPTQRNEAGYGAAEYMEAHGEKAEAQWLRERAAEFEKRYGTVDKPRPARSAATPPPATPPAAARPAAAPPAASPAPTVRPVVPPAAEALPPPSELAVPAGPSRAEPPRVRLPGTRD</sequence>
<proteinExistence type="predicted"/>
<evidence type="ECO:0000256" key="2">
    <source>
        <dbReference type="ARBA" id="ARBA00023043"/>
    </source>
</evidence>
<dbReference type="InterPro" id="IPR036770">
    <property type="entry name" value="Ankyrin_rpt-contain_sf"/>
</dbReference>
<name>A0A5C8P0H2_9BURK</name>
<dbReference type="PROSITE" id="PS50088">
    <property type="entry name" value="ANK_REPEAT"/>
    <property type="match status" value="3"/>
</dbReference>
<dbReference type="OrthoDB" id="198309at2"/>
<dbReference type="PANTHER" id="PTHR24171">
    <property type="entry name" value="ANKYRIN REPEAT DOMAIN-CONTAINING PROTEIN 39-RELATED"/>
    <property type="match status" value="1"/>
</dbReference>
<dbReference type="PROSITE" id="PS51257">
    <property type="entry name" value="PROKAR_LIPOPROTEIN"/>
    <property type="match status" value="1"/>
</dbReference>
<reference evidence="5 6" key="1">
    <citation type="submission" date="2019-06" db="EMBL/GenBank/DDBJ databases">
        <title>Quisquiliibacterium sp. nov., isolated from a maize field.</title>
        <authorList>
            <person name="Lin S.-Y."/>
            <person name="Tsai C.-F."/>
            <person name="Young C.-C."/>
        </authorList>
    </citation>
    <scope>NUCLEOTIDE SEQUENCE [LARGE SCALE GENOMIC DNA]</scope>
    <source>
        <strain evidence="5 6">CC-CFT501</strain>
    </source>
</reference>
<dbReference type="Pfam" id="PF12796">
    <property type="entry name" value="Ank_2"/>
    <property type="match status" value="2"/>
</dbReference>
<dbReference type="PROSITE" id="PS50297">
    <property type="entry name" value="ANK_REP_REGION"/>
    <property type="match status" value="3"/>
</dbReference>
<dbReference type="PROSITE" id="PS51318">
    <property type="entry name" value="TAT"/>
    <property type="match status" value="1"/>
</dbReference>